<evidence type="ECO:0000313" key="3">
    <source>
        <dbReference type="Proteomes" id="UP001176961"/>
    </source>
</evidence>
<dbReference type="AlphaFoldDB" id="A0AA36GWA8"/>
<keyword evidence="1" id="KW-1133">Transmembrane helix</keyword>
<reference evidence="2" key="1">
    <citation type="submission" date="2023-07" db="EMBL/GenBank/DDBJ databases">
        <authorList>
            <consortium name="CYATHOMIX"/>
        </authorList>
    </citation>
    <scope>NUCLEOTIDE SEQUENCE</scope>
    <source>
        <strain evidence="2">N/A</strain>
    </source>
</reference>
<keyword evidence="1" id="KW-0472">Membrane</keyword>
<accession>A0AA36GWA8</accession>
<evidence type="ECO:0000256" key="1">
    <source>
        <dbReference type="SAM" id="Phobius"/>
    </source>
</evidence>
<dbReference type="EMBL" id="CATQJL010000223">
    <property type="protein sequence ID" value="CAJ0599336.1"/>
    <property type="molecule type" value="Genomic_DNA"/>
</dbReference>
<name>A0AA36GWA8_CYLNA</name>
<protein>
    <submittedName>
        <fullName evidence="2">Uncharacterized protein</fullName>
    </submittedName>
</protein>
<feature type="transmembrane region" description="Helical" evidence="1">
    <location>
        <begin position="18"/>
        <end position="36"/>
    </location>
</feature>
<dbReference type="Proteomes" id="UP001176961">
    <property type="component" value="Unassembled WGS sequence"/>
</dbReference>
<sequence length="84" mass="9633">MSMLPVNTLFFQMKATGIIWNIMLALMTVFIFTEALQLKPLFPLGSPGQKRTTRSPADIIGEALKRYYYLLDRGLLKQAEPRKK</sequence>
<comment type="caution">
    <text evidence="2">The sequence shown here is derived from an EMBL/GenBank/DDBJ whole genome shotgun (WGS) entry which is preliminary data.</text>
</comment>
<organism evidence="2 3">
    <name type="scientific">Cylicocyclus nassatus</name>
    <name type="common">Nematode worm</name>
    <dbReference type="NCBI Taxonomy" id="53992"/>
    <lineage>
        <taxon>Eukaryota</taxon>
        <taxon>Metazoa</taxon>
        <taxon>Ecdysozoa</taxon>
        <taxon>Nematoda</taxon>
        <taxon>Chromadorea</taxon>
        <taxon>Rhabditida</taxon>
        <taxon>Rhabditina</taxon>
        <taxon>Rhabditomorpha</taxon>
        <taxon>Strongyloidea</taxon>
        <taxon>Strongylidae</taxon>
        <taxon>Cylicocyclus</taxon>
    </lineage>
</organism>
<gene>
    <name evidence="2" type="ORF">CYNAS_LOCUS11319</name>
</gene>
<proteinExistence type="predicted"/>
<evidence type="ECO:0000313" key="2">
    <source>
        <dbReference type="EMBL" id="CAJ0599336.1"/>
    </source>
</evidence>
<keyword evidence="3" id="KW-1185">Reference proteome</keyword>
<keyword evidence="1" id="KW-0812">Transmembrane</keyword>